<dbReference type="Proteomes" id="UP000193986">
    <property type="component" value="Unassembled WGS sequence"/>
</dbReference>
<dbReference type="GO" id="GO:0005874">
    <property type="term" value="C:microtubule"/>
    <property type="evidence" value="ECO:0007669"/>
    <property type="project" value="TreeGrafter"/>
</dbReference>
<dbReference type="GO" id="GO:0005739">
    <property type="term" value="C:mitochondrion"/>
    <property type="evidence" value="ECO:0007669"/>
    <property type="project" value="TreeGrafter"/>
</dbReference>
<feature type="domain" description="Dynamin N-terminal" evidence="2">
    <location>
        <begin position="70"/>
        <end position="266"/>
    </location>
</feature>
<dbReference type="GO" id="GO:0008017">
    <property type="term" value="F:microtubule binding"/>
    <property type="evidence" value="ECO:0007669"/>
    <property type="project" value="TreeGrafter"/>
</dbReference>
<evidence type="ECO:0000313" key="4">
    <source>
        <dbReference type="Proteomes" id="UP000193986"/>
    </source>
</evidence>
<dbReference type="InterPro" id="IPR045063">
    <property type="entry name" value="Dynamin_N"/>
</dbReference>
<evidence type="ECO:0000259" key="2">
    <source>
        <dbReference type="Pfam" id="PF00350"/>
    </source>
</evidence>
<keyword evidence="4" id="KW-1185">Reference proteome</keyword>
<gene>
    <name evidence="3" type="ORF">BCR39DRAFT_559541</name>
</gene>
<accession>A0A1Y2B136</accession>
<dbReference type="GO" id="GO:0006897">
    <property type="term" value="P:endocytosis"/>
    <property type="evidence" value="ECO:0007669"/>
    <property type="project" value="TreeGrafter"/>
</dbReference>
<dbReference type="InParanoid" id="A0A1Y2B136"/>
<dbReference type="GO" id="GO:0016020">
    <property type="term" value="C:membrane"/>
    <property type="evidence" value="ECO:0007669"/>
    <property type="project" value="TreeGrafter"/>
</dbReference>
<dbReference type="PANTHER" id="PTHR11566:SF21">
    <property type="entry name" value="DYNAMIN RELATED PROTEIN 1, ISOFORM A"/>
    <property type="match status" value="1"/>
</dbReference>
<dbReference type="InterPro" id="IPR022812">
    <property type="entry name" value="Dynamin"/>
</dbReference>
<reference evidence="3 4" key="1">
    <citation type="submission" date="2016-07" db="EMBL/GenBank/DDBJ databases">
        <title>Pervasive Adenine N6-methylation of Active Genes in Fungi.</title>
        <authorList>
            <consortium name="DOE Joint Genome Institute"/>
            <person name="Mondo S.J."/>
            <person name="Dannebaum R.O."/>
            <person name="Kuo R.C."/>
            <person name="Labutti K."/>
            <person name="Haridas S."/>
            <person name="Kuo A."/>
            <person name="Salamov A."/>
            <person name="Ahrendt S.R."/>
            <person name="Lipzen A."/>
            <person name="Sullivan W."/>
            <person name="Andreopoulos W.B."/>
            <person name="Clum A."/>
            <person name="Lindquist E."/>
            <person name="Daum C."/>
            <person name="Ramamoorthy G.K."/>
            <person name="Gryganskyi A."/>
            <person name="Culley D."/>
            <person name="Magnuson J.K."/>
            <person name="James T.Y."/>
            <person name="O'Malley M.A."/>
            <person name="Stajich J.E."/>
            <person name="Spatafora J.W."/>
            <person name="Visel A."/>
            <person name="Grigoriev I.V."/>
        </authorList>
    </citation>
    <scope>NUCLEOTIDE SEQUENCE [LARGE SCALE GENOMIC DNA]</scope>
    <source>
        <strain evidence="3 4">68-887.2</strain>
    </source>
</reference>
<comment type="caution">
    <text evidence="3">The sequence shown here is derived from an EMBL/GenBank/DDBJ whole genome shotgun (WGS) entry which is preliminary data.</text>
</comment>
<evidence type="ECO:0000256" key="1">
    <source>
        <dbReference type="SAM" id="MobiDB-lite"/>
    </source>
</evidence>
<feature type="compositionally biased region" description="Pro residues" evidence="1">
    <location>
        <begin position="1"/>
        <end position="11"/>
    </location>
</feature>
<dbReference type="Gene3D" id="3.40.50.300">
    <property type="entry name" value="P-loop containing nucleotide triphosphate hydrolases"/>
    <property type="match status" value="1"/>
</dbReference>
<organism evidence="3 4">
    <name type="scientific">Naematelia encephala</name>
    <dbReference type="NCBI Taxonomy" id="71784"/>
    <lineage>
        <taxon>Eukaryota</taxon>
        <taxon>Fungi</taxon>
        <taxon>Dikarya</taxon>
        <taxon>Basidiomycota</taxon>
        <taxon>Agaricomycotina</taxon>
        <taxon>Tremellomycetes</taxon>
        <taxon>Tremellales</taxon>
        <taxon>Naemateliaceae</taxon>
        <taxon>Naematelia</taxon>
    </lineage>
</organism>
<dbReference type="PANTHER" id="PTHR11566">
    <property type="entry name" value="DYNAMIN"/>
    <property type="match status" value="1"/>
</dbReference>
<dbReference type="PRINTS" id="PR00195">
    <property type="entry name" value="DYNAMIN"/>
</dbReference>
<evidence type="ECO:0000313" key="3">
    <source>
        <dbReference type="EMBL" id="ORY28523.1"/>
    </source>
</evidence>
<name>A0A1Y2B136_9TREE</name>
<dbReference type="GO" id="GO:0003924">
    <property type="term" value="F:GTPase activity"/>
    <property type="evidence" value="ECO:0007669"/>
    <property type="project" value="TreeGrafter"/>
</dbReference>
<dbReference type="InterPro" id="IPR027417">
    <property type="entry name" value="P-loop_NTPase"/>
</dbReference>
<dbReference type="Pfam" id="PF00350">
    <property type="entry name" value="Dynamin_N"/>
    <property type="match status" value="1"/>
</dbReference>
<dbReference type="STRING" id="71784.A0A1Y2B136"/>
<dbReference type="GO" id="GO:0048312">
    <property type="term" value="P:intracellular distribution of mitochondria"/>
    <property type="evidence" value="ECO:0007669"/>
    <property type="project" value="TreeGrafter"/>
</dbReference>
<dbReference type="GO" id="GO:0016559">
    <property type="term" value="P:peroxisome fission"/>
    <property type="evidence" value="ECO:0007669"/>
    <property type="project" value="TreeGrafter"/>
</dbReference>
<dbReference type="GO" id="GO:0000266">
    <property type="term" value="P:mitochondrial fission"/>
    <property type="evidence" value="ECO:0007669"/>
    <property type="project" value="TreeGrafter"/>
</dbReference>
<feature type="region of interest" description="Disordered" evidence="1">
    <location>
        <begin position="1"/>
        <end position="22"/>
    </location>
</feature>
<dbReference type="EMBL" id="MCFC01000031">
    <property type="protein sequence ID" value="ORY28523.1"/>
    <property type="molecule type" value="Genomic_DNA"/>
</dbReference>
<sequence>MIELPPTPLTPSPTYRSSLDSRNGLSPANTLVNFTTGREDAVDKNSGVFAVHDWLINNSSGTIDLPWTNIVSIGGQSAGKSSVLSAISGIPLWTSARIATHGPTQIHSRRLPGAPFQAWIEIVIQGEAGPRKVHFTANPLSSKNKLAEIMRLAGDEARRVPNGSPSIRTYELVSQMSVEEREDGEPGWDAVTRNVVVLHVSGSEQRDVSIVDLPGIAKEYISKPENIIMLCIAAGGPDPSMDAPEVQLVMKHRPSASRTIGIITKVDQIDDPNSSAFVDLLLNQNRDWSSWRPEFGWHPFRGKHQNETRGNAPETVVRMRQDAFFSQPDWLEMARSAHAKFGVDPLCQIVYGIFEQLVVGAVDSLTAHIDAHYAEIQKLMSVLPPVETRPIGALHDLISHISSDLLEELDERAEHHDELLDLQMKLGKRLLSTVPSFMPFLEEDEGICETMEPVWLESWMERESEAHRVYLDVVVDAVKSWTRARDGTRRTRNIRLDLIRRYVANWDKICEEHVTALWNTVDVAVDKVLKEKCGDTMKTLSVQIKQILRGHSETYKTASRLHITSLMSTERIDPFQIDFIAGQMGKDIDDVVKLFTDAFDQLSLSVSEGNTRPETCKLESGLRLAVYKVTAEVVVNLVRGCGRVMEYLGRVTQAQLLEFVTSTTPALRLGLGLEDVDEPLRKRARMYFEPDQEVTRRREALLAKRAELDRAA</sequence>
<keyword evidence="3" id="KW-0378">Hydrolase</keyword>
<protein>
    <submittedName>
        <fullName evidence="3">p-loop containing nucleoside triphosphate hydrolase protein</fullName>
    </submittedName>
</protein>
<dbReference type="SUPFAM" id="SSF52540">
    <property type="entry name" value="P-loop containing nucleoside triphosphate hydrolases"/>
    <property type="match status" value="1"/>
</dbReference>
<proteinExistence type="predicted"/>
<dbReference type="OrthoDB" id="5061070at2759"/>
<dbReference type="AlphaFoldDB" id="A0A1Y2B136"/>